<dbReference type="SUPFAM" id="SSF158472">
    <property type="entry name" value="HAMP domain-like"/>
    <property type="match status" value="1"/>
</dbReference>
<feature type="transmembrane region" description="Helical" evidence="15">
    <location>
        <begin position="148"/>
        <end position="173"/>
    </location>
</feature>
<evidence type="ECO:0000259" key="17">
    <source>
        <dbReference type="PROSITE" id="PS50885"/>
    </source>
</evidence>
<feature type="transmembrane region" description="Helical" evidence="15">
    <location>
        <begin position="12"/>
        <end position="31"/>
    </location>
</feature>
<keyword evidence="7 15" id="KW-0812">Transmembrane</keyword>
<gene>
    <name evidence="18" type="ORF">M992_0988</name>
</gene>
<keyword evidence="10 14" id="KW-0067">ATP-binding</keyword>
<keyword evidence="3 14" id="KW-1003">Cell membrane</keyword>
<dbReference type="PROSITE" id="PS50109">
    <property type="entry name" value="HIS_KIN"/>
    <property type="match status" value="1"/>
</dbReference>
<dbReference type="Gene3D" id="1.20.120.960">
    <property type="entry name" value="Histidine kinase NarX, sensor domain"/>
    <property type="match status" value="1"/>
</dbReference>
<dbReference type="PANTHER" id="PTHR24421">
    <property type="entry name" value="NITRATE/NITRITE SENSOR PROTEIN NARX-RELATED"/>
    <property type="match status" value="1"/>
</dbReference>
<dbReference type="Pfam" id="PF13675">
    <property type="entry name" value="PilJ"/>
    <property type="match status" value="1"/>
</dbReference>
<keyword evidence="6 14" id="KW-0808">Transferase</keyword>
<comment type="subcellular location">
    <subcellularLocation>
        <location evidence="2">Cell inner membrane</location>
        <topology evidence="2">Multi-pass membrane protein</topology>
    </subcellularLocation>
</comment>
<dbReference type="PANTHER" id="PTHR24421:SF51">
    <property type="entry name" value="NITRATE_NITRITE SENSOR PROTEIN NARX"/>
    <property type="match status" value="1"/>
</dbReference>
<dbReference type="InterPro" id="IPR011712">
    <property type="entry name" value="Sig_transdc_His_kin_sub3_dim/P"/>
</dbReference>
<evidence type="ECO:0000313" key="18">
    <source>
        <dbReference type="EMBL" id="KPD03398.1"/>
    </source>
</evidence>
<evidence type="ECO:0000256" key="5">
    <source>
        <dbReference type="ARBA" id="ARBA00022553"/>
    </source>
</evidence>
<protein>
    <recommendedName>
        <fullName evidence="14">Sensor protein</fullName>
        <ecNumber evidence="14">2.7.13.3</ecNumber>
    </recommendedName>
</protein>
<evidence type="ECO:0000256" key="9">
    <source>
        <dbReference type="ARBA" id="ARBA00022777"/>
    </source>
</evidence>
<keyword evidence="4 14" id="KW-0997">Cell inner membrane</keyword>
<keyword evidence="8 14" id="KW-0547">Nucleotide-binding</keyword>
<dbReference type="SUPFAM" id="SSF55874">
    <property type="entry name" value="ATPase domain of HSP90 chaperone/DNA topoisomerase II/histidine kinase"/>
    <property type="match status" value="1"/>
</dbReference>
<evidence type="ECO:0000256" key="7">
    <source>
        <dbReference type="ARBA" id="ARBA00022692"/>
    </source>
</evidence>
<dbReference type="GO" id="GO:0046983">
    <property type="term" value="F:protein dimerization activity"/>
    <property type="evidence" value="ECO:0007669"/>
    <property type="project" value="UniProtKB-UniRule"/>
</dbReference>
<accession>A0A0N1KIT8</accession>
<keyword evidence="11 15" id="KW-1133">Transmembrane helix</keyword>
<feature type="domain" description="Histidine kinase" evidence="16">
    <location>
        <begin position="401"/>
        <end position="591"/>
    </location>
</feature>
<evidence type="ECO:0000256" key="8">
    <source>
        <dbReference type="ARBA" id="ARBA00022741"/>
    </source>
</evidence>
<keyword evidence="19" id="KW-1185">Reference proteome</keyword>
<keyword evidence="5" id="KW-0597">Phosphoprotein</keyword>
<evidence type="ECO:0000256" key="4">
    <source>
        <dbReference type="ARBA" id="ARBA00022519"/>
    </source>
</evidence>
<dbReference type="InterPro" id="IPR016380">
    <property type="entry name" value="Sig_transdc_His_kin_NarX/NarQ"/>
</dbReference>
<dbReference type="CDD" id="cd16917">
    <property type="entry name" value="HATPase_UhpB-NarQ-NarX-like"/>
    <property type="match status" value="1"/>
</dbReference>
<dbReference type="RefSeq" id="WP_053907594.1">
    <property type="nucleotide sequence ID" value="NZ_CAWMUS010000010.1"/>
</dbReference>
<dbReference type="CDD" id="cd06225">
    <property type="entry name" value="HAMP"/>
    <property type="match status" value="1"/>
</dbReference>
<dbReference type="AlphaFoldDB" id="A0A0N1KIT8"/>
<evidence type="ECO:0000256" key="11">
    <source>
        <dbReference type="ARBA" id="ARBA00022989"/>
    </source>
</evidence>
<evidence type="ECO:0000256" key="10">
    <source>
        <dbReference type="ARBA" id="ARBA00022840"/>
    </source>
</evidence>
<keyword evidence="9 14" id="KW-0418">Kinase</keyword>
<dbReference type="InterPro" id="IPR036890">
    <property type="entry name" value="HATPase_C_sf"/>
</dbReference>
<dbReference type="Proteomes" id="UP000053226">
    <property type="component" value="Unassembled WGS sequence"/>
</dbReference>
<sequence length="602" mass="69054">MIPRSKRFSIINQVIGLMLLIAILGIIGMTISNRMIISVQGNAHAINKSGSLRMQSYRLLSLLPLNKASEPYLEELEQTLTSDELLQAVQAEKLSAQFAEITYYWKNRLKPTLEIAKNPNEAKNEVIEFVNKLDHLVYNIDETTENKFTYVAMTQIMFIALVFLLLICTICHLRRKFLYPWNRLLNIVSAIGHKDFSQRYPVTGKQDELDALGLTLNQMSDELAESYHQLEARVEEKTADLWHKNQQLSFLYKSNQMLHSREPICAKIQKVLIELQKITGIKNLRFRLYEDNNEKYYNEIFCYKNKSHLDCQHNNCQICQQNMDYKPLVKPAILSWELADNIHRYGVIIGEVTSDNMLSQEQDNLVLMLVKQISGMLAMEYQIEQQQQLLLMDERSAIARELHDSIAQSLSCLKMQISYLQMQANTLPENCQTLLGEMRREINSAYSQLRELLTTFRLKLAEPGLLPSLENTLNEFNQRLGFIIELDYNLPAKSVSSHQAIHIIQIIREALSNILKHAHANWAAISLSKQDNKIIVIISDNGEGIEPNPEKQNHYGLIIMKERAQSLNGTCIITPRKLGGTDVSLTFPFTPKTINTKSDGVN</sequence>
<dbReference type="EC" id="2.7.13.3" evidence="14"/>
<comment type="caution">
    <text evidence="18">The sequence shown here is derived from an EMBL/GenBank/DDBJ whole genome shotgun (WGS) entry which is preliminary data.</text>
</comment>
<evidence type="ECO:0000256" key="12">
    <source>
        <dbReference type="ARBA" id="ARBA00023012"/>
    </source>
</evidence>
<evidence type="ECO:0000259" key="16">
    <source>
        <dbReference type="PROSITE" id="PS50109"/>
    </source>
</evidence>
<dbReference type="NCBIfam" id="NF007896">
    <property type="entry name" value="PRK10600.1"/>
    <property type="match status" value="1"/>
</dbReference>
<dbReference type="GO" id="GO:0005524">
    <property type="term" value="F:ATP binding"/>
    <property type="evidence" value="ECO:0007669"/>
    <property type="project" value="UniProtKB-UniRule"/>
</dbReference>
<dbReference type="OrthoDB" id="9811306at2"/>
<dbReference type="Gene3D" id="1.10.287.130">
    <property type="match status" value="1"/>
</dbReference>
<comment type="catalytic activity">
    <reaction evidence="1 14">
        <text>ATP + protein L-histidine = ADP + protein N-phospho-L-histidine.</text>
        <dbReference type="EC" id="2.7.13.3"/>
    </reaction>
</comment>
<evidence type="ECO:0000256" key="15">
    <source>
        <dbReference type="SAM" id="Phobius"/>
    </source>
</evidence>
<dbReference type="InterPro" id="IPR003594">
    <property type="entry name" value="HATPase_dom"/>
</dbReference>
<evidence type="ECO:0000256" key="3">
    <source>
        <dbReference type="ARBA" id="ARBA00022475"/>
    </source>
</evidence>
<dbReference type="PROSITE" id="PS50885">
    <property type="entry name" value="HAMP"/>
    <property type="match status" value="1"/>
</dbReference>
<dbReference type="InterPro" id="IPR003660">
    <property type="entry name" value="HAMP_dom"/>
</dbReference>
<dbReference type="GO" id="GO:0000155">
    <property type="term" value="F:phosphorelay sensor kinase activity"/>
    <property type="evidence" value="ECO:0007669"/>
    <property type="project" value="UniProtKB-UniRule"/>
</dbReference>
<keyword evidence="12 14" id="KW-0902">Two-component regulatory system</keyword>
<dbReference type="SMART" id="SM00387">
    <property type="entry name" value="HATPase_c"/>
    <property type="match status" value="1"/>
</dbReference>
<organism evidence="18 19">
    <name type="scientific">Moellerella wisconsensis ATCC 35017</name>
    <dbReference type="NCBI Taxonomy" id="1354267"/>
    <lineage>
        <taxon>Bacteria</taxon>
        <taxon>Pseudomonadati</taxon>
        <taxon>Pseudomonadota</taxon>
        <taxon>Gammaproteobacteria</taxon>
        <taxon>Enterobacterales</taxon>
        <taxon>Morganellaceae</taxon>
        <taxon>Moellerella</taxon>
    </lineage>
</organism>
<dbReference type="Pfam" id="PF07730">
    <property type="entry name" value="HisKA_3"/>
    <property type="match status" value="1"/>
</dbReference>
<proteinExistence type="predicted"/>
<evidence type="ECO:0000313" key="19">
    <source>
        <dbReference type="Proteomes" id="UP000053226"/>
    </source>
</evidence>
<keyword evidence="13 14" id="KW-0472">Membrane</keyword>
<dbReference type="CDD" id="cd22900">
    <property type="entry name" value="NarX_sensor"/>
    <property type="match status" value="1"/>
</dbReference>
<feature type="domain" description="HAMP" evidence="17">
    <location>
        <begin position="175"/>
        <end position="228"/>
    </location>
</feature>
<evidence type="ECO:0000256" key="1">
    <source>
        <dbReference type="ARBA" id="ARBA00000085"/>
    </source>
</evidence>
<dbReference type="PIRSF" id="PIRSF003167">
    <property type="entry name" value="STHK_NarX/NarQ"/>
    <property type="match status" value="1"/>
</dbReference>
<dbReference type="Pfam" id="PF02518">
    <property type="entry name" value="HATPase_c"/>
    <property type="match status" value="1"/>
</dbReference>
<evidence type="ECO:0000256" key="14">
    <source>
        <dbReference type="PIRNR" id="PIRNR003167"/>
    </source>
</evidence>
<dbReference type="InterPro" id="IPR029095">
    <property type="entry name" value="NarX-like_N"/>
</dbReference>
<evidence type="ECO:0000256" key="6">
    <source>
        <dbReference type="ARBA" id="ARBA00022679"/>
    </source>
</evidence>
<dbReference type="GO" id="GO:0005886">
    <property type="term" value="C:plasma membrane"/>
    <property type="evidence" value="ECO:0007669"/>
    <property type="project" value="UniProtKB-SubCell"/>
</dbReference>
<dbReference type="Pfam" id="PF00672">
    <property type="entry name" value="HAMP"/>
    <property type="match status" value="1"/>
</dbReference>
<dbReference type="Gene3D" id="3.30.565.10">
    <property type="entry name" value="Histidine kinase-like ATPase, C-terminal domain"/>
    <property type="match status" value="1"/>
</dbReference>
<reference evidence="18 19" key="1">
    <citation type="submission" date="2015-07" db="EMBL/GenBank/DDBJ databases">
        <title>ATOL: Assembling a taxonomically balanced genome-scale reconstruction of the evolutionary history of the Enterobacteriaceae.</title>
        <authorList>
            <person name="Plunkett G.III."/>
            <person name="Neeno-Eckwall E.C."/>
            <person name="Glasner J.D."/>
            <person name="Perna N.T."/>
        </authorList>
    </citation>
    <scope>NUCLEOTIDE SEQUENCE [LARGE SCALE GENOMIC DNA]</scope>
    <source>
        <strain evidence="18 19">ATCC 35017</strain>
    </source>
</reference>
<dbReference type="InterPro" id="IPR005467">
    <property type="entry name" value="His_kinase_dom"/>
</dbReference>
<dbReference type="InterPro" id="IPR042295">
    <property type="entry name" value="NarX-like_N_sf"/>
</dbReference>
<name>A0A0N1KIT8_9GAMM</name>
<evidence type="ECO:0000256" key="2">
    <source>
        <dbReference type="ARBA" id="ARBA00004429"/>
    </source>
</evidence>
<dbReference type="EMBL" id="LGAA01000010">
    <property type="protein sequence ID" value="KPD03398.1"/>
    <property type="molecule type" value="Genomic_DNA"/>
</dbReference>
<dbReference type="InterPro" id="IPR050482">
    <property type="entry name" value="Sensor_HK_TwoCompSys"/>
</dbReference>
<dbReference type="SMART" id="SM00304">
    <property type="entry name" value="HAMP"/>
    <property type="match status" value="1"/>
</dbReference>
<dbReference type="Gene3D" id="1.20.5.1930">
    <property type="match status" value="1"/>
</dbReference>
<evidence type="ECO:0000256" key="13">
    <source>
        <dbReference type="ARBA" id="ARBA00023136"/>
    </source>
</evidence>